<evidence type="ECO:0000313" key="6">
    <source>
        <dbReference type="Proteomes" id="UP000010467"/>
    </source>
</evidence>
<dbReference type="SUPFAM" id="SSF56801">
    <property type="entry name" value="Acetyl-CoA synthetase-like"/>
    <property type="match status" value="1"/>
</dbReference>
<dbReference type="InterPro" id="IPR045851">
    <property type="entry name" value="AMP-bd_C_sf"/>
</dbReference>
<sequence length="514" mass="55076">MTGLSQVLRVVRQAGLKKPLRSLGSGVAMTLRHGPSLYAVARWSARRFPDVPALVEPQGSLTFRQLVDRTDRVAAALAERVTPGSVIGLLARNHGTFVTTLLASQRLGLRTVLLNTSWSARQTLEACRAHALELVVVDDDFLPDLLALDEGLRCWTTSEVQAQEGGLAPGKFPPHGLPGSIVILTSGSTGPPKAVRRDARFLEVLPTAVALLQQLRLRAHAPTLLTVPLFHGHGLSTLALCLTMGSPLHVFARGTPEAYWQALQQKDIEVLVVVPTVLYRLLEVSCAAPAPHLRTIVCGSAPLGAALAGRTLSRFGPVLYNLYGTSECGLISLATPEHLLAAPDSVGYVLPGVKVGIRRADGTPARPEETGEVMVQGVMVRGGFGNSLPTGDLGRRSASGLLTLAGRRDDLLICGGENVSPEAVESRIEQLSYVRECAVMGIPSEEYGQGLAAFVVLNPGMGHVTRQMVECDCRPLLPRMLRPTRLALVDELPRNALGKLDRQRLGSLWESPES</sequence>
<dbReference type="Gene3D" id="3.40.50.12780">
    <property type="entry name" value="N-terminal domain of ligase-like"/>
    <property type="match status" value="1"/>
</dbReference>
<proteinExistence type="inferred from homology"/>
<reference evidence="6" key="1">
    <citation type="submission" date="2012-03" db="EMBL/GenBank/DDBJ databases">
        <title>Complete sequence of chromosome of Deinococcus peraridilitoris DSM 19664.</title>
        <authorList>
            <person name="Lucas S."/>
            <person name="Copeland A."/>
            <person name="Lapidus A."/>
            <person name="Glavina del Rio T."/>
            <person name="Dalin E."/>
            <person name="Tice H."/>
            <person name="Bruce D."/>
            <person name="Goodwin L."/>
            <person name="Pitluck S."/>
            <person name="Peters L."/>
            <person name="Mikhailova N."/>
            <person name="Lu M."/>
            <person name="Kyrpides N."/>
            <person name="Mavromatis K."/>
            <person name="Ivanova N."/>
            <person name="Brettin T."/>
            <person name="Detter J.C."/>
            <person name="Han C."/>
            <person name="Larimer F."/>
            <person name="Land M."/>
            <person name="Hauser L."/>
            <person name="Markowitz V."/>
            <person name="Cheng J.-F."/>
            <person name="Hugenholtz P."/>
            <person name="Woyke T."/>
            <person name="Wu D."/>
            <person name="Pukall R."/>
            <person name="Steenblock K."/>
            <person name="Brambilla E."/>
            <person name="Klenk H.-P."/>
            <person name="Eisen J.A."/>
        </authorList>
    </citation>
    <scope>NUCLEOTIDE SEQUENCE [LARGE SCALE GENOMIC DNA]</scope>
    <source>
        <strain evidence="6">DSM 19664 / LMG 22246 / CIP 109416 / KR-200</strain>
    </source>
</reference>
<dbReference type="Pfam" id="PF00501">
    <property type="entry name" value="AMP-binding"/>
    <property type="match status" value="1"/>
</dbReference>
<dbReference type="EMBL" id="CP003382">
    <property type="protein sequence ID" value="AFZ67658.1"/>
    <property type="molecule type" value="Genomic_DNA"/>
</dbReference>
<feature type="domain" description="AMP-binding enzyme C-terminal" evidence="4">
    <location>
        <begin position="424"/>
        <end position="499"/>
    </location>
</feature>
<evidence type="ECO:0000259" key="3">
    <source>
        <dbReference type="Pfam" id="PF00501"/>
    </source>
</evidence>
<dbReference type="PROSITE" id="PS00455">
    <property type="entry name" value="AMP_BINDING"/>
    <property type="match status" value="1"/>
</dbReference>
<dbReference type="STRING" id="937777.Deipe_2172"/>
<evidence type="ECO:0000256" key="1">
    <source>
        <dbReference type="ARBA" id="ARBA00006432"/>
    </source>
</evidence>
<evidence type="ECO:0000313" key="5">
    <source>
        <dbReference type="EMBL" id="AFZ67658.1"/>
    </source>
</evidence>
<dbReference type="InterPro" id="IPR020845">
    <property type="entry name" value="AMP-binding_CS"/>
</dbReference>
<dbReference type="Pfam" id="PF13193">
    <property type="entry name" value="AMP-binding_C"/>
    <property type="match status" value="1"/>
</dbReference>
<feature type="domain" description="AMP-dependent synthetase/ligase" evidence="3">
    <location>
        <begin position="42"/>
        <end position="380"/>
    </location>
</feature>
<organism evidence="5 6">
    <name type="scientific">Deinococcus peraridilitoris (strain DSM 19664 / LMG 22246 / CIP 109416 / KR-200)</name>
    <dbReference type="NCBI Taxonomy" id="937777"/>
    <lineage>
        <taxon>Bacteria</taxon>
        <taxon>Thermotogati</taxon>
        <taxon>Deinococcota</taxon>
        <taxon>Deinococci</taxon>
        <taxon>Deinococcales</taxon>
        <taxon>Deinococcaceae</taxon>
        <taxon>Deinococcus</taxon>
    </lineage>
</organism>
<accession>L0A198</accession>
<dbReference type="Gene3D" id="3.30.300.30">
    <property type="match status" value="1"/>
</dbReference>
<dbReference type="PATRIC" id="fig|937777.3.peg.2173"/>
<dbReference type="HOGENOM" id="CLU_000022_59_0_0"/>
<dbReference type="OrthoDB" id="56621at2"/>
<gene>
    <name evidence="5" type="ordered locus">Deipe_2172</name>
</gene>
<dbReference type="RefSeq" id="WP_015235961.1">
    <property type="nucleotide sequence ID" value="NC_019793.1"/>
</dbReference>
<keyword evidence="6" id="KW-1185">Reference proteome</keyword>
<dbReference type="Proteomes" id="UP000010467">
    <property type="component" value="Chromosome"/>
</dbReference>
<dbReference type="PANTHER" id="PTHR43201:SF5">
    <property type="entry name" value="MEDIUM-CHAIN ACYL-COA LIGASE ACSF2, MITOCHONDRIAL"/>
    <property type="match status" value="1"/>
</dbReference>
<dbReference type="GO" id="GO:0031956">
    <property type="term" value="F:medium-chain fatty acid-CoA ligase activity"/>
    <property type="evidence" value="ECO:0007669"/>
    <property type="project" value="TreeGrafter"/>
</dbReference>
<dbReference type="KEGG" id="dpd:Deipe_2172"/>
<dbReference type="GO" id="GO:0006631">
    <property type="term" value="P:fatty acid metabolic process"/>
    <property type="evidence" value="ECO:0007669"/>
    <property type="project" value="TreeGrafter"/>
</dbReference>
<evidence type="ECO:0000256" key="2">
    <source>
        <dbReference type="ARBA" id="ARBA00022598"/>
    </source>
</evidence>
<dbReference type="AlphaFoldDB" id="L0A198"/>
<evidence type="ECO:0000259" key="4">
    <source>
        <dbReference type="Pfam" id="PF13193"/>
    </source>
</evidence>
<protein>
    <submittedName>
        <fullName evidence="5">Acyl-CoA synthetase (AMP-forming)/AMP-acid ligase II</fullName>
    </submittedName>
</protein>
<dbReference type="PANTHER" id="PTHR43201">
    <property type="entry name" value="ACYL-COA SYNTHETASE"/>
    <property type="match status" value="1"/>
</dbReference>
<keyword evidence="2 5" id="KW-0436">Ligase</keyword>
<dbReference type="eggNOG" id="COG0318">
    <property type="taxonomic scope" value="Bacteria"/>
</dbReference>
<dbReference type="InterPro" id="IPR000873">
    <property type="entry name" value="AMP-dep_synth/lig_dom"/>
</dbReference>
<comment type="similarity">
    <text evidence="1">Belongs to the ATP-dependent AMP-binding enzyme family.</text>
</comment>
<dbReference type="InterPro" id="IPR042099">
    <property type="entry name" value="ANL_N_sf"/>
</dbReference>
<name>L0A198_DEIPD</name>
<dbReference type="InterPro" id="IPR025110">
    <property type="entry name" value="AMP-bd_C"/>
</dbReference>